<protein>
    <submittedName>
        <fullName evidence="3">DUF890 domain protein</fullName>
    </submittedName>
</protein>
<evidence type="ECO:0000259" key="2">
    <source>
        <dbReference type="Pfam" id="PF20150"/>
    </source>
</evidence>
<dbReference type="EMBL" id="JAADJG010000421">
    <property type="protein sequence ID" value="KAF4446956.1"/>
    <property type="molecule type" value="Genomic_DNA"/>
</dbReference>
<dbReference type="Proteomes" id="UP000605986">
    <property type="component" value="Unassembled WGS sequence"/>
</dbReference>
<name>A0A8H4NWC4_9HYPO</name>
<keyword evidence="4" id="KW-1185">Reference proteome</keyword>
<dbReference type="InterPro" id="IPR045518">
    <property type="entry name" value="2EXR"/>
</dbReference>
<dbReference type="Pfam" id="PF20150">
    <property type="entry name" value="2EXR"/>
    <property type="match status" value="1"/>
</dbReference>
<organism evidence="3 4">
    <name type="scientific">Fusarium austroafricanum</name>
    <dbReference type="NCBI Taxonomy" id="2364996"/>
    <lineage>
        <taxon>Eukaryota</taxon>
        <taxon>Fungi</taxon>
        <taxon>Dikarya</taxon>
        <taxon>Ascomycota</taxon>
        <taxon>Pezizomycotina</taxon>
        <taxon>Sordariomycetes</taxon>
        <taxon>Hypocreomycetidae</taxon>
        <taxon>Hypocreales</taxon>
        <taxon>Nectriaceae</taxon>
        <taxon>Fusarium</taxon>
        <taxon>Fusarium concolor species complex</taxon>
    </lineage>
</organism>
<evidence type="ECO:0000256" key="1">
    <source>
        <dbReference type="SAM" id="MobiDB-lite"/>
    </source>
</evidence>
<feature type="domain" description="2EXR" evidence="2">
    <location>
        <begin position="358"/>
        <end position="448"/>
    </location>
</feature>
<dbReference type="OrthoDB" id="3473305at2759"/>
<evidence type="ECO:0000313" key="4">
    <source>
        <dbReference type="Proteomes" id="UP000605986"/>
    </source>
</evidence>
<evidence type="ECO:0000313" key="3">
    <source>
        <dbReference type="EMBL" id="KAF4446956.1"/>
    </source>
</evidence>
<accession>A0A8H4NWC4</accession>
<dbReference type="AlphaFoldDB" id="A0A8H4NWC4"/>
<comment type="caution">
    <text evidence="3">The sequence shown here is derived from an EMBL/GenBank/DDBJ whole genome shotgun (WGS) entry which is preliminary data.</text>
</comment>
<feature type="region of interest" description="Disordered" evidence="1">
    <location>
        <begin position="327"/>
        <end position="355"/>
    </location>
</feature>
<reference evidence="3" key="1">
    <citation type="submission" date="2020-01" db="EMBL/GenBank/DDBJ databases">
        <title>Identification and distribution of gene clusters putatively required for synthesis of sphingolipid metabolism inhibitors in phylogenetically diverse species of the filamentous fungus Fusarium.</title>
        <authorList>
            <person name="Kim H.-S."/>
            <person name="Busman M."/>
            <person name="Brown D.W."/>
            <person name="Divon H."/>
            <person name="Uhlig S."/>
            <person name="Proctor R.H."/>
        </authorList>
    </citation>
    <scope>NUCLEOTIDE SEQUENCE</scope>
    <source>
        <strain evidence="3">NRRL 53441</strain>
    </source>
</reference>
<proteinExistence type="predicted"/>
<gene>
    <name evidence="3" type="ORF">F53441_9427</name>
</gene>
<sequence>MPGITQLVQVDVMARCVRRILLLLFIGHVMANVFMSPPEEITYQVTSKVEILGAEPIMADTTFDFCHQVSISLQPFPIPHGCHEIMDVATVEYWQTMAVHPLKLQDITNLSMIQSLRDDIQKATKSHYRRLKDIALYLDHREKLNGFKDGFYKASAEAHDIWNDYAQRQKEILVRFDQFIRSFPALPISSTPTCPFLARSGFQKYHRINVVKKYRVQLQALLLDSQRNNQNLAKRIGQKGYHSIIDKLSSHNVWLVEIGLESSIGSQCKGGDALPALCELYKNMKSWLRATGQQSIFSTTSETPQRRVVTDYLLQHLSSMPPLTQRQLHPELDSGLDSSEQDLVPAHSPSDPESKGIPYLPAELRLMVWELSPPDPCIHVLVPRKPDDWYLTVKSRPLPTIPHLCKESRAYGLQFLKTFPPSTRLDEIWRHRTRGRPAGYFNPKTDLLHLRQWDPRYRLEETMFDRLSVECDIAQSGLYEIQNPNVSSFPGTVFHIIADEIDPLSEATSHMGSGFRSILPVVLDEFEPTEIGVPICMPHCMRTQINSALDSHRVEVVEME</sequence>